<dbReference type="AlphaFoldDB" id="A0A3S1HHX9"/>
<feature type="signal peptide" evidence="3">
    <location>
        <begin position="1"/>
        <end position="19"/>
    </location>
</feature>
<sequence>MSINVLCVLLALLLASTYGFFPMWKNLLTHHRHWDGRYTYRNGSSSLYNCSLYVAALGDSSFLILTAEHLNIDLTIDPQDDTTIHLHEEAVWSKDKYFQNHTDIKISGQFVSDHQYYIFLGNVSSAEEENFATMALRPRGFLSTVTRHEQSHLNYGLVYGIPLSCAAVLMICGMLIIYWSMRKGYIRSLSWSYKNFHNSPEESSAPEPALKLSSRDEPESVA</sequence>
<feature type="transmembrane region" description="Helical" evidence="2">
    <location>
        <begin position="157"/>
        <end position="179"/>
    </location>
</feature>
<feature type="compositionally biased region" description="Basic and acidic residues" evidence="1">
    <location>
        <begin position="213"/>
        <end position="222"/>
    </location>
</feature>
<keyword evidence="2" id="KW-1133">Transmembrane helix</keyword>
<dbReference type="EMBL" id="RQTK01000431">
    <property type="protein sequence ID" value="RUS79730.1"/>
    <property type="molecule type" value="Genomic_DNA"/>
</dbReference>
<organism evidence="4 5">
    <name type="scientific">Elysia chlorotica</name>
    <name type="common">Eastern emerald elysia</name>
    <name type="synonym">Sea slug</name>
    <dbReference type="NCBI Taxonomy" id="188477"/>
    <lineage>
        <taxon>Eukaryota</taxon>
        <taxon>Metazoa</taxon>
        <taxon>Spiralia</taxon>
        <taxon>Lophotrochozoa</taxon>
        <taxon>Mollusca</taxon>
        <taxon>Gastropoda</taxon>
        <taxon>Heterobranchia</taxon>
        <taxon>Euthyneura</taxon>
        <taxon>Panpulmonata</taxon>
        <taxon>Sacoglossa</taxon>
        <taxon>Placobranchoidea</taxon>
        <taxon>Plakobranchidae</taxon>
        <taxon>Elysia</taxon>
    </lineage>
</organism>
<keyword evidence="2" id="KW-0812">Transmembrane</keyword>
<evidence type="ECO:0000313" key="5">
    <source>
        <dbReference type="Proteomes" id="UP000271974"/>
    </source>
</evidence>
<protein>
    <submittedName>
        <fullName evidence="4">Uncharacterized protein</fullName>
    </submittedName>
</protein>
<comment type="caution">
    <text evidence="4">The sequence shown here is derived from an EMBL/GenBank/DDBJ whole genome shotgun (WGS) entry which is preliminary data.</text>
</comment>
<name>A0A3S1HHX9_ELYCH</name>
<feature type="chain" id="PRO_5018687538" evidence="3">
    <location>
        <begin position="20"/>
        <end position="222"/>
    </location>
</feature>
<proteinExistence type="predicted"/>
<feature type="region of interest" description="Disordered" evidence="1">
    <location>
        <begin position="198"/>
        <end position="222"/>
    </location>
</feature>
<evidence type="ECO:0000256" key="1">
    <source>
        <dbReference type="SAM" id="MobiDB-lite"/>
    </source>
</evidence>
<gene>
    <name evidence="4" type="ORF">EGW08_012503</name>
</gene>
<keyword evidence="3" id="KW-0732">Signal</keyword>
<reference evidence="4 5" key="1">
    <citation type="submission" date="2019-01" db="EMBL/GenBank/DDBJ databases">
        <title>A draft genome assembly of the solar-powered sea slug Elysia chlorotica.</title>
        <authorList>
            <person name="Cai H."/>
            <person name="Li Q."/>
            <person name="Fang X."/>
            <person name="Li J."/>
            <person name="Curtis N.E."/>
            <person name="Altenburger A."/>
            <person name="Shibata T."/>
            <person name="Feng M."/>
            <person name="Maeda T."/>
            <person name="Schwartz J.A."/>
            <person name="Shigenobu S."/>
            <person name="Lundholm N."/>
            <person name="Nishiyama T."/>
            <person name="Yang H."/>
            <person name="Hasebe M."/>
            <person name="Li S."/>
            <person name="Pierce S.K."/>
            <person name="Wang J."/>
        </authorList>
    </citation>
    <scope>NUCLEOTIDE SEQUENCE [LARGE SCALE GENOMIC DNA]</scope>
    <source>
        <strain evidence="4">EC2010</strain>
        <tissue evidence="4">Whole organism of an adult</tissue>
    </source>
</reference>
<evidence type="ECO:0000256" key="3">
    <source>
        <dbReference type="SAM" id="SignalP"/>
    </source>
</evidence>
<keyword evidence="5" id="KW-1185">Reference proteome</keyword>
<evidence type="ECO:0000313" key="4">
    <source>
        <dbReference type="EMBL" id="RUS79730.1"/>
    </source>
</evidence>
<keyword evidence="2" id="KW-0472">Membrane</keyword>
<dbReference type="Proteomes" id="UP000271974">
    <property type="component" value="Unassembled WGS sequence"/>
</dbReference>
<accession>A0A3S1HHX9</accession>
<evidence type="ECO:0000256" key="2">
    <source>
        <dbReference type="SAM" id="Phobius"/>
    </source>
</evidence>
<dbReference type="OrthoDB" id="6141309at2759"/>